<dbReference type="InterPro" id="IPR000182">
    <property type="entry name" value="GNAT_dom"/>
</dbReference>
<dbReference type="Pfam" id="PF00583">
    <property type="entry name" value="Acetyltransf_1"/>
    <property type="match status" value="1"/>
</dbReference>
<dbReference type="Gene3D" id="3.30.1490.20">
    <property type="entry name" value="ATP-grasp fold, A domain"/>
    <property type="match status" value="1"/>
</dbReference>
<dbReference type="PROSITE" id="PS50975">
    <property type="entry name" value="ATP_GRASP"/>
    <property type="match status" value="1"/>
</dbReference>
<dbReference type="InterPro" id="IPR016102">
    <property type="entry name" value="Succinyl-CoA_synth-like"/>
</dbReference>
<name>A0ABP7FVK8_9ACTN</name>
<dbReference type="CDD" id="cd04301">
    <property type="entry name" value="NAT_SF"/>
    <property type="match status" value="1"/>
</dbReference>
<dbReference type="PANTHER" id="PTHR42793">
    <property type="entry name" value="COA BINDING DOMAIN CONTAINING PROTEIN"/>
    <property type="match status" value="1"/>
</dbReference>
<organism evidence="4 5">
    <name type="scientific">Salinactinospora qingdaonensis</name>
    <dbReference type="NCBI Taxonomy" id="702744"/>
    <lineage>
        <taxon>Bacteria</taxon>
        <taxon>Bacillati</taxon>
        <taxon>Actinomycetota</taxon>
        <taxon>Actinomycetes</taxon>
        <taxon>Streptosporangiales</taxon>
        <taxon>Nocardiopsidaceae</taxon>
        <taxon>Salinactinospora</taxon>
    </lineage>
</organism>
<evidence type="ECO:0000313" key="5">
    <source>
        <dbReference type="Proteomes" id="UP001500908"/>
    </source>
</evidence>
<dbReference type="Pfam" id="PF13380">
    <property type="entry name" value="CoA_binding_2"/>
    <property type="match status" value="1"/>
</dbReference>
<protein>
    <submittedName>
        <fullName evidence="4">Bifunctional GNAT family N-acetyltransferase/acetate--CoA ligase family protein</fullName>
    </submittedName>
</protein>
<dbReference type="Gene3D" id="3.40.50.720">
    <property type="entry name" value="NAD(P)-binding Rossmann-like Domain"/>
    <property type="match status" value="1"/>
</dbReference>
<evidence type="ECO:0000259" key="2">
    <source>
        <dbReference type="PROSITE" id="PS50975"/>
    </source>
</evidence>
<dbReference type="Gene3D" id="3.30.470.20">
    <property type="entry name" value="ATP-grasp fold, B domain"/>
    <property type="match status" value="1"/>
</dbReference>
<sequence length="897" mass="92754">MTELLAPPPAHALLADGTQITIRPLRAEDTDAVQRMHERMSPENLYFRFFGFNHDIAERIAAELCRGPGPDHTALGAWLAGDLVGVAGLEPAQEAGACEVSVAVADHMHNRGVGTLLLEHLASAARDRGVRAFRADVLVHNTAMLEVFADAGLKVQRQTTGTVTELTIPLDADDRYLDAVAERERTANVASLTGLLRPASVAVVGAGRKRGSVGNAILRNIVSAGYTGRLYAVNPHARGTVAEVPAVGSVAQLPEPPDLAVIALPAPAVAAAAVECGRRGAKALVVVTSGLDADTSRALTSACHRYGMRLAGPNCLGIANTESSVALDATFAAHHPLPGMAGVVVQSGGVGIALVDHLSRLGVGISTFASVGDKYDVSGNDMALWWEADPRTQLGIVYLESFGNPRKFSRTARRVARTTPLLTVMAGRSAAGRRAAASHTAAAATPAATQEALFRQAGVVATHNLGELLSVATLLAYRLIPDGPNVAVVSNAGGAGVLAADACADAGLTVPELSADTRETLASLLPVGATATNPVDTTAAVAPRVFERAVSAVAADPGVDSVLAVAVPTAAGELPTAVDWADGIAAHGKPLAAVLLDQSETIAVRRGRGGQAVPAFAYPEDAVRALAHAWHYRHWLDRPQGRVPDLAGVDADHTATIIRGFLTETPDGGWLPPAATMELLAAYGVPMAAWRFAESGVQAAAVAAELGGPVVLKADVAGVVHKAASGALELDVPASQAAEAYARLAGRFGARMRGALVQPMAESGVEVLCGVVQEPVFGPLVVFGAGGTATDALDDRAARLSPLTDVDAAELIRAVRTAPLLVGTPDHEGPPPVDVDALTDVLLRLSRLAEDHPDVVELDLNPVIARADGVVAVDARVRLHPEPRWDPHLRSLRASGV</sequence>
<dbReference type="InterPro" id="IPR016181">
    <property type="entry name" value="Acyl_CoA_acyltransferase"/>
</dbReference>
<dbReference type="PANTHER" id="PTHR42793:SF1">
    <property type="entry name" value="PEPTIDYL-LYSINE N-ACETYLTRANSFERASE PATZ"/>
    <property type="match status" value="1"/>
</dbReference>
<dbReference type="SUPFAM" id="SSF51735">
    <property type="entry name" value="NAD(P)-binding Rossmann-fold domains"/>
    <property type="match status" value="1"/>
</dbReference>
<dbReference type="SUPFAM" id="SSF52210">
    <property type="entry name" value="Succinyl-CoA synthetase domains"/>
    <property type="match status" value="2"/>
</dbReference>
<dbReference type="InterPro" id="IPR003781">
    <property type="entry name" value="CoA-bd"/>
</dbReference>
<keyword evidence="1" id="KW-0067">ATP-binding</keyword>
<gene>
    <name evidence="4" type="ORF">GCM10022402_28060</name>
</gene>
<dbReference type="InterPro" id="IPR036291">
    <property type="entry name" value="NAD(P)-bd_dom_sf"/>
</dbReference>
<dbReference type="SUPFAM" id="SSF55729">
    <property type="entry name" value="Acyl-CoA N-acyltransferases (Nat)"/>
    <property type="match status" value="1"/>
</dbReference>
<proteinExistence type="predicted"/>
<dbReference type="RefSeq" id="WP_344971783.1">
    <property type="nucleotide sequence ID" value="NZ_BAABDD010000011.1"/>
</dbReference>
<keyword evidence="1" id="KW-0547">Nucleotide-binding</keyword>
<dbReference type="Proteomes" id="UP001500908">
    <property type="component" value="Unassembled WGS sequence"/>
</dbReference>
<dbReference type="InterPro" id="IPR043938">
    <property type="entry name" value="Ligase_CoA_dom"/>
</dbReference>
<dbReference type="InterPro" id="IPR011761">
    <property type="entry name" value="ATP-grasp"/>
</dbReference>
<reference evidence="5" key="1">
    <citation type="journal article" date="2019" name="Int. J. Syst. Evol. Microbiol.">
        <title>The Global Catalogue of Microorganisms (GCM) 10K type strain sequencing project: providing services to taxonomists for standard genome sequencing and annotation.</title>
        <authorList>
            <consortium name="The Broad Institute Genomics Platform"/>
            <consortium name="The Broad Institute Genome Sequencing Center for Infectious Disease"/>
            <person name="Wu L."/>
            <person name="Ma J."/>
        </authorList>
    </citation>
    <scope>NUCLEOTIDE SEQUENCE [LARGE SCALE GENOMIC DNA]</scope>
    <source>
        <strain evidence="5">JCM 17137</strain>
    </source>
</reference>
<dbReference type="Pfam" id="PF19045">
    <property type="entry name" value="Ligase_CoA_2"/>
    <property type="match status" value="1"/>
</dbReference>
<feature type="domain" description="ATP-grasp" evidence="2">
    <location>
        <begin position="677"/>
        <end position="714"/>
    </location>
</feature>
<keyword evidence="5" id="KW-1185">Reference proteome</keyword>
<dbReference type="Pfam" id="PF13549">
    <property type="entry name" value="ATP-grasp_5"/>
    <property type="match status" value="1"/>
</dbReference>
<dbReference type="GO" id="GO:0016874">
    <property type="term" value="F:ligase activity"/>
    <property type="evidence" value="ECO:0007669"/>
    <property type="project" value="UniProtKB-KW"/>
</dbReference>
<feature type="domain" description="N-acetyltransferase" evidence="3">
    <location>
        <begin position="20"/>
        <end position="171"/>
    </location>
</feature>
<dbReference type="InterPro" id="IPR032875">
    <property type="entry name" value="Succ_CoA_lig_flav_dom"/>
</dbReference>
<keyword evidence="4" id="KW-0436">Ligase</keyword>
<dbReference type="PROSITE" id="PS51186">
    <property type="entry name" value="GNAT"/>
    <property type="match status" value="1"/>
</dbReference>
<accession>A0ABP7FVK8</accession>
<dbReference type="SMART" id="SM00881">
    <property type="entry name" value="CoA_binding"/>
    <property type="match status" value="1"/>
</dbReference>
<dbReference type="SUPFAM" id="SSF56059">
    <property type="entry name" value="Glutathione synthetase ATP-binding domain-like"/>
    <property type="match status" value="1"/>
</dbReference>
<comment type="caution">
    <text evidence="4">The sequence shown here is derived from an EMBL/GenBank/DDBJ whole genome shotgun (WGS) entry which is preliminary data.</text>
</comment>
<dbReference type="Pfam" id="PF13607">
    <property type="entry name" value="Succ_CoA_lig"/>
    <property type="match status" value="1"/>
</dbReference>
<evidence type="ECO:0000313" key="4">
    <source>
        <dbReference type="EMBL" id="GAA3746964.1"/>
    </source>
</evidence>
<evidence type="ECO:0000256" key="1">
    <source>
        <dbReference type="PROSITE-ProRule" id="PRU00409"/>
    </source>
</evidence>
<dbReference type="Gene3D" id="3.40.630.30">
    <property type="match status" value="1"/>
</dbReference>
<evidence type="ECO:0000259" key="3">
    <source>
        <dbReference type="PROSITE" id="PS51186"/>
    </source>
</evidence>
<dbReference type="InterPro" id="IPR013815">
    <property type="entry name" value="ATP_grasp_subdomain_1"/>
</dbReference>
<dbReference type="EMBL" id="BAABDD010000011">
    <property type="protein sequence ID" value="GAA3746964.1"/>
    <property type="molecule type" value="Genomic_DNA"/>
</dbReference>
<dbReference type="Gene3D" id="3.40.50.261">
    <property type="entry name" value="Succinyl-CoA synthetase domains"/>
    <property type="match status" value="2"/>
</dbReference>